<keyword evidence="11" id="KW-0769">Symport</keyword>
<evidence type="ECO:0000256" key="1">
    <source>
        <dbReference type="ARBA" id="ARBA00004123"/>
    </source>
</evidence>
<dbReference type="PROSITE" id="PS50850">
    <property type="entry name" value="MFS"/>
    <property type="match status" value="1"/>
</dbReference>
<dbReference type="InterPro" id="IPR004743">
    <property type="entry name" value="MCT"/>
</dbReference>
<dbReference type="NCBIfam" id="TIGR00892">
    <property type="entry name" value="2A0113"/>
    <property type="match status" value="1"/>
</dbReference>
<dbReference type="GO" id="GO:0016323">
    <property type="term" value="C:basolateral plasma membrane"/>
    <property type="evidence" value="ECO:0007669"/>
    <property type="project" value="UniProtKB-SubCell"/>
</dbReference>
<feature type="transmembrane region" description="Helical" evidence="28">
    <location>
        <begin position="308"/>
        <end position="326"/>
    </location>
</feature>
<evidence type="ECO:0000256" key="27">
    <source>
        <dbReference type="SAM" id="MobiDB-lite"/>
    </source>
</evidence>
<evidence type="ECO:0000256" key="23">
    <source>
        <dbReference type="ARBA" id="ARBA00049467"/>
    </source>
</evidence>
<dbReference type="InterPro" id="IPR013785">
    <property type="entry name" value="Aldolase_TIM"/>
</dbReference>
<comment type="similarity">
    <text evidence="18">Belongs to the Dus family. Dus1 subfamily.</text>
</comment>
<evidence type="ECO:0000256" key="17">
    <source>
        <dbReference type="ARBA" id="ARBA00023242"/>
    </source>
</evidence>
<comment type="catalytic activity">
    <reaction evidence="21">
        <text>5,6-dihydrouridine(16) in tRNA + NADP(+) = uridine(16) in tRNA + NADPH + H(+)</text>
        <dbReference type="Rhea" id="RHEA:53376"/>
        <dbReference type="Rhea" id="RHEA-COMP:13543"/>
        <dbReference type="Rhea" id="RHEA-COMP:13544"/>
        <dbReference type="ChEBI" id="CHEBI:15378"/>
        <dbReference type="ChEBI" id="CHEBI:57783"/>
        <dbReference type="ChEBI" id="CHEBI:58349"/>
        <dbReference type="ChEBI" id="CHEBI:65315"/>
        <dbReference type="ChEBI" id="CHEBI:74443"/>
        <dbReference type="EC" id="1.3.1.88"/>
    </reaction>
    <physiologicalReaction direction="right-to-left" evidence="21">
        <dbReference type="Rhea" id="RHEA:53378"/>
    </physiologicalReaction>
</comment>
<comment type="catalytic activity">
    <reaction evidence="20">
        <text>5,6-dihydrouridine(17) in tRNA + NAD(+) = uridine(17) in tRNA + NADH + H(+)</text>
        <dbReference type="Rhea" id="RHEA:53372"/>
        <dbReference type="Rhea" id="RHEA-COMP:13541"/>
        <dbReference type="Rhea" id="RHEA-COMP:13542"/>
        <dbReference type="ChEBI" id="CHEBI:15378"/>
        <dbReference type="ChEBI" id="CHEBI:57540"/>
        <dbReference type="ChEBI" id="CHEBI:57945"/>
        <dbReference type="ChEBI" id="CHEBI:65315"/>
        <dbReference type="ChEBI" id="CHEBI:74443"/>
        <dbReference type="EC" id="1.3.1.88"/>
    </reaction>
    <physiologicalReaction direction="right-to-left" evidence="20">
        <dbReference type="Rhea" id="RHEA:53374"/>
    </physiologicalReaction>
</comment>
<evidence type="ECO:0000256" key="11">
    <source>
        <dbReference type="ARBA" id="ARBA00022847"/>
    </source>
</evidence>
<evidence type="ECO:0000256" key="25">
    <source>
        <dbReference type="ARBA" id="ARBA00068883"/>
    </source>
</evidence>
<evidence type="ECO:0000256" key="2">
    <source>
        <dbReference type="ARBA" id="ARBA00004496"/>
    </source>
</evidence>
<evidence type="ECO:0000256" key="20">
    <source>
        <dbReference type="ARBA" id="ARBA00047287"/>
    </source>
</evidence>
<name>A0AAD3MWN7_LATJO</name>
<feature type="transmembrane region" description="Helical" evidence="28">
    <location>
        <begin position="89"/>
        <end position="108"/>
    </location>
</feature>
<keyword evidence="15" id="KW-0520">NAD</keyword>
<dbReference type="GO" id="GO:0008028">
    <property type="term" value="F:monocarboxylic acid transmembrane transporter activity"/>
    <property type="evidence" value="ECO:0007669"/>
    <property type="project" value="InterPro"/>
</dbReference>
<dbReference type="FunFam" id="3.20.20.70:FF:000081">
    <property type="entry name" value="Dihydrouridine synthase 1 like"/>
    <property type="match status" value="1"/>
</dbReference>
<dbReference type="InterPro" id="IPR035587">
    <property type="entry name" value="DUS-like_FMN-bd"/>
</dbReference>
<feature type="transmembrane region" description="Helical" evidence="28">
    <location>
        <begin position="20"/>
        <end position="38"/>
    </location>
</feature>
<dbReference type="AlphaFoldDB" id="A0AAD3MWN7"/>
<dbReference type="Proteomes" id="UP001279410">
    <property type="component" value="Unassembled WGS sequence"/>
</dbReference>
<keyword evidence="7" id="KW-0963">Cytoplasm</keyword>
<evidence type="ECO:0000256" key="5">
    <source>
        <dbReference type="ARBA" id="ARBA00022448"/>
    </source>
</evidence>
<dbReference type="PANTHER" id="PTHR11082:SF5">
    <property type="entry name" value="TRNA-DIHYDROURIDINE(16_17) SYNTHASE [NAD(P)(+)]-LIKE"/>
    <property type="match status" value="1"/>
</dbReference>
<evidence type="ECO:0000256" key="12">
    <source>
        <dbReference type="ARBA" id="ARBA00022857"/>
    </source>
</evidence>
<evidence type="ECO:0000256" key="16">
    <source>
        <dbReference type="ARBA" id="ARBA00023136"/>
    </source>
</evidence>
<sequence>MGGVAVDEGTEGVKAPDGGWGWAVLAGCFVITGFSYAFPKAVSVFFKELILEFGVGYSDTAWISSILLAMLYGTGPLCSVLVNRFGCRPVMMVGGLFASLGMILASFSTSIIHIYLSTGVITGLGLALNFQPSLIMLNRYFSEKRPLANGLSAAGSPVALCCLSPLGQVLQYQYGWRGGFLILGGVLLNCCVCGALMKPLVAPKTIQVEDMEQDEEKGTQAADMKKPKGKLLDFSVFKDCGFVVYTVAASIMVLGLFVPPVFVVSYAKELGNEDTKSALLLTILGFIDIFARPTCGIIAGLEWVRPRCVYFFSFALIFNGITDLVGSQAKDYASLVVFCIFFGISYGMVGALQFEVLMAIVGTPKFSSAIGLVLLMEAIAVLVGPPGAGRLLDATKNYMFVFLLAGSEIWSAFSTNGLPGNESFKSVSAVKSGHLDSATLSKSHSITVVKSTVMAKLQGFDFWNNTLKSARFVVAPMVDQSELAWRLLSRRHGAQLCYTPMLHAQVFVRDANYRRENLYNEVCEEDRPLITQFCANDPEVFLEAALLAQDYCDAIDLNLGCPQMIAKRGHYGVFLQDEWELLEKMIRLANEKLSVPITCKIRVFKEIEKTVCYAQMLEKAGCQLLTVHGRTKDQKGAMTGIASWEHIKAVRKAVNIPVFANGNIQHLSDVERCIQETGVQGVMSAEGNLHNPAIFEGRSPPVWEMAEEYLEVVKQYPPCTLSYVRAHLFKLWHHTLQIHQDLREELAKAKNLEGLADVSKKLRLRCQEEIAKGKDVEEREDSLPFPHWICQPYVRPVSKEPVANGNSQGSEVKKTVCQKRALEDSDGSPDTLSKNKQKKRSRNPNKNFCPEQKLDSW</sequence>
<keyword evidence="10" id="KW-0819">tRNA processing</keyword>
<keyword evidence="16 28" id="KW-0472">Membrane</keyword>
<feature type="transmembrane region" description="Helical" evidence="28">
    <location>
        <begin position="278"/>
        <end position="301"/>
    </location>
</feature>
<comment type="subcellular location">
    <subcellularLocation>
        <location evidence="3">Basolateral cell membrane</location>
        <topology evidence="3">Multi-pass membrane protein</topology>
    </subcellularLocation>
    <subcellularLocation>
        <location evidence="2">Cytoplasm</location>
    </subcellularLocation>
    <subcellularLocation>
        <location evidence="1">Nucleus</location>
    </subcellularLocation>
</comment>
<dbReference type="PANTHER" id="PTHR11082">
    <property type="entry name" value="TRNA-DIHYDROURIDINE SYNTHASE"/>
    <property type="match status" value="1"/>
</dbReference>
<dbReference type="CDD" id="cd17430">
    <property type="entry name" value="MFS_MCT3_4"/>
    <property type="match status" value="1"/>
</dbReference>
<dbReference type="GO" id="GO:0015293">
    <property type="term" value="F:symporter activity"/>
    <property type="evidence" value="ECO:0007669"/>
    <property type="project" value="UniProtKB-KW"/>
</dbReference>
<keyword evidence="5" id="KW-0813">Transport</keyword>
<evidence type="ECO:0000256" key="7">
    <source>
        <dbReference type="ARBA" id="ARBA00022490"/>
    </source>
</evidence>
<evidence type="ECO:0000256" key="24">
    <source>
        <dbReference type="ARBA" id="ARBA00053643"/>
    </source>
</evidence>
<feature type="region of interest" description="Disordered" evidence="27">
    <location>
        <begin position="800"/>
        <end position="857"/>
    </location>
</feature>
<dbReference type="GO" id="GO:0017150">
    <property type="term" value="F:tRNA dihydrouridine synthase activity"/>
    <property type="evidence" value="ECO:0007669"/>
    <property type="project" value="TreeGrafter"/>
</dbReference>
<keyword evidence="13 28" id="KW-1133">Transmembrane helix</keyword>
<organism evidence="30 31">
    <name type="scientific">Lates japonicus</name>
    <name type="common">Japanese lates</name>
    <dbReference type="NCBI Taxonomy" id="270547"/>
    <lineage>
        <taxon>Eukaryota</taxon>
        <taxon>Metazoa</taxon>
        <taxon>Chordata</taxon>
        <taxon>Craniata</taxon>
        <taxon>Vertebrata</taxon>
        <taxon>Euteleostomi</taxon>
        <taxon>Actinopterygii</taxon>
        <taxon>Neopterygii</taxon>
        <taxon>Teleostei</taxon>
        <taxon>Neoteleostei</taxon>
        <taxon>Acanthomorphata</taxon>
        <taxon>Carangaria</taxon>
        <taxon>Carangaria incertae sedis</taxon>
        <taxon>Centropomidae</taxon>
        <taxon>Lates</taxon>
    </lineage>
</organism>
<evidence type="ECO:0000256" key="26">
    <source>
        <dbReference type="ARBA" id="ARBA00077078"/>
    </source>
</evidence>
<evidence type="ECO:0000256" key="8">
    <source>
        <dbReference type="ARBA" id="ARBA00022630"/>
    </source>
</evidence>
<dbReference type="FunFam" id="1.20.1250.20:FF:000077">
    <property type="entry name" value="Proton-coupled monocarboxylate transporter 3"/>
    <property type="match status" value="1"/>
</dbReference>
<comment type="caution">
    <text evidence="30">The sequence shown here is derived from an EMBL/GenBank/DDBJ whole genome shotgun (WGS) entry which is preliminary data.</text>
</comment>
<dbReference type="GO" id="GO:0005634">
    <property type="term" value="C:nucleus"/>
    <property type="evidence" value="ECO:0007669"/>
    <property type="project" value="UniProtKB-SubCell"/>
</dbReference>
<comment type="similarity">
    <text evidence="4">Belongs to the major facilitator superfamily. Monocarboxylate porter (TC 2.A.1.13) family.</text>
</comment>
<dbReference type="SUPFAM" id="SSF103473">
    <property type="entry name" value="MFS general substrate transporter"/>
    <property type="match status" value="1"/>
</dbReference>
<feature type="transmembrane region" description="Helical" evidence="28">
    <location>
        <begin position="61"/>
        <end position="82"/>
    </location>
</feature>
<evidence type="ECO:0000256" key="22">
    <source>
        <dbReference type="ARBA" id="ARBA00048934"/>
    </source>
</evidence>
<dbReference type="InterPro" id="IPR011701">
    <property type="entry name" value="MFS"/>
</dbReference>
<dbReference type="InterPro" id="IPR036259">
    <property type="entry name" value="MFS_trans_sf"/>
</dbReference>
<feature type="transmembrane region" description="Helical" evidence="28">
    <location>
        <begin position="332"/>
        <end position="354"/>
    </location>
</feature>
<gene>
    <name evidence="30" type="ORF">AKAME5_001310500</name>
</gene>
<feature type="transmembrane region" description="Helical" evidence="28">
    <location>
        <begin position="366"/>
        <end position="386"/>
    </location>
</feature>
<evidence type="ECO:0000256" key="9">
    <source>
        <dbReference type="ARBA" id="ARBA00022692"/>
    </source>
</evidence>
<dbReference type="Pfam" id="PF01207">
    <property type="entry name" value="Dus"/>
    <property type="match status" value="1"/>
</dbReference>
<feature type="transmembrane region" description="Helical" evidence="28">
    <location>
        <begin position="178"/>
        <end position="197"/>
    </location>
</feature>
<dbReference type="CDD" id="cd02801">
    <property type="entry name" value="DUS_like_FMN"/>
    <property type="match status" value="1"/>
</dbReference>
<comment type="function">
    <text evidence="24">Catalyzes the synthesis of dihydrouridine, a modified base found in the D-loop of most tRNAs. Specifically modifies U16 and U17 in cytoplasmic tRNAs. Affects the level of some mature tRNA and thereby the total cellular translation.</text>
</comment>
<feature type="transmembrane region" description="Helical" evidence="28">
    <location>
        <begin position="236"/>
        <end position="258"/>
    </location>
</feature>
<keyword evidence="17" id="KW-0539">Nucleus</keyword>
<dbReference type="EC" id="1.3.1.88" evidence="19"/>
<feature type="domain" description="Major facilitator superfamily (MFS) profile" evidence="29">
    <location>
        <begin position="21"/>
        <end position="422"/>
    </location>
</feature>
<dbReference type="Gene3D" id="1.20.1250.20">
    <property type="entry name" value="MFS general substrate transporter like domains"/>
    <property type="match status" value="1"/>
</dbReference>
<dbReference type="GO" id="GO:0005737">
    <property type="term" value="C:cytoplasm"/>
    <property type="evidence" value="ECO:0007669"/>
    <property type="project" value="UniProtKB-SubCell"/>
</dbReference>
<evidence type="ECO:0000313" key="30">
    <source>
        <dbReference type="EMBL" id="GLD61271.1"/>
    </source>
</evidence>
<evidence type="ECO:0000256" key="4">
    <source>
        <dbReference type="ARBA" id="ARBA00006727"/>
    </source>
</evidence>
<keyword evidence="6" id="KW-1003">Cell membrane</keyword>
<evidence type="ECO:0000256" key="3">
    <source>
        <dbReference type="ARBA" id="ARBA00004554"/>
    </source>
</evidence>
<keyword evidence="8" id="KW-0285">Flavoprotein</keyword>
<evidence type="ECO:0000256" key="6">
    <source>
        <dbReference type="ARBA" id="ARBA00022475"/>
    </source>
</evidence>
<accession>A0AAD3MWN7</accession>
<evidence type="ECO:0000256" key="15">
    <source>
        <dbReference type="ARBA" id="ARBA00023027"/>
    </source>
</evidence>
<keyword evidence="14" id="KW-0560">Oxidoreductase</keyword>
<evidence type="ECO:0000259" key="29">
    <source>
        <dbReference type="PROSITE" id="PS50850"/>
    </source>
</evidence>
<keyword evidence="9 28" id="KW-0812">Transmembrane</keyword>
<evidence type="ECO:0000256" key="18">
    <source>
        <dbReference type="ARBA" id="ARBA00038313"/>
    </source>
</evidence>
<dbReference type="Gene3D" id="3.20.20.70">
    <property type="entry name" value="Aldolase class I"/>
    <property type="match status" value="1"/>
</dbReference>
<evidence type="ECO:0000256" key="19">
    <source>
        <dbReference type="ARBA" id="ARBA00038890"/>
    </source>
</evidence>
<comment type="catalytic activity">
    <reaction evidence="22">
        <text>5,6-dihydrouridine(16) in tRNA + NAD(+) = uridine(16) in tRNA + NADH + H(+)</text>
        <dbReference type="Rhea" id="RHEA:53380"/>
        <dbReference type="Rhea" id="RHEA-COMP:13543"/>
        <dbReference type="Rhea" id="RHEA-COMP:13544"/>
        <dbReference type="ChEBI" id="CHEBI:15378"/>
        <dbReference type="ChEBI" id="CHEBI:57540"/>
        <dbReference type="ChEBI" id="CHEBI:57945"/>
        <dbReference type="ChEBI" id="CHEBI:65315"/>
        <dbReference type="ChEBI" id="CHEBI:74443"/>
        <dbReference type="EC" id="1.3.1.88"/>
    </reaction>
    <physiologicalReaction direction="right-to-left" evidence="22">
        <dbReference type="Rhea" id="RHEA:53382"/>
    </physiologicalReaction>
</comment>
<feature type="transmembrane region" description="Helical" evidence="28">
    <location>
        <begin position="114"/>
        <end position="135"/>
    </location>
</feature>
<dbReference type="EMBL" id="BRZM01000044">
    <property type="protein sequence ID" value="GLD61271.1"/>
    <property type="molecule type" value="Genomic_DNA"/>
</dbReference>
<dbReference type="SUPFAM" id="SSF51395">
    <property type="entry name" value="FMN-linked oxidoreductases"/>
    <property type="match status" value="1"/>
</dbReference>
<proteinExistence type="inferred from homology"/>
<evidence type="ECO:0000256" key="13">
    <source>
        <dbReference type="ARBA" id="ARBA00022989"/>
    </source>
</evidence>
<evidence type="ECO:0000256" key="14">
    <source>
        <dbReference type="ARBA" id="ARBA00023002"/>
    </source>
</evidence>
<feature type="transmembrane region" description="Helical" evidence="28">
    <location>
        <begin position="147"/>
        <end position="166"/>
    </location>
</feature>
<dbReference type="Pfam" id="PF07690">
    <property type="entry name" value="MFS_1"/>
    <property type="match status" value="1"/>
</dbReference>
<evidence type="ECO:0000256" key="28">
    <source>
        <dbReference type="SAM" id="Phobius"/>
    </source>
</evidence>
<evidence type="ECO:0000256" key="21">
    <source>
        <dbReference type="ARBA" id="ARBA00047652"/>
    </source>
</evidence>
<reference evidence="30" key="1">
    <citation type="submission" date="2022-08" db="EMBL/GenBank/DDBJ databases">
        <title>Genome sequencing of akame (Lates japonicus).</title>
        <authorList>
            <person name="Hashiguchi Y."/>
            <person name="Takahashi H."/>
        </authorList>
    </citation>
    <scope>NUCLEOTIDE SEQUENCE</scope>
    <source>
        <strain evidence="30">Kochi</strain>
    </source>
</reference>
<dbReference type="InterPro" id="IPR020846">
    <property type="entry name" value="MFS_dom"/>
</dbReference>
<keyword evidence="31" id="KW-1185">Reference proteome</keyword>
<evidence type="ECO:0000256" key="10">
    <source>
        <dbReference type="ARBA" id="ARBA00022694"/>
    </source>
</evidence>
<keyword evidence="12" id="KW-0521">NADP</keyword>
<comment type="catalytic activity">
    <reaction evidence="23">
        <text>5,6-dihydrouridine(17) in tRNA + NADP(+) = uridine(17) in tRNA + NADPH + H(+)</text>
        <dbReference type="Rhea" id="RHEA:53368"/>
        <dbReference type="Rhea" id="RHEA-COMP:13541"/>
        <dbReference type="Rhea" id="RHEA-COMP:13542"/>
        <dbReference type="ChEBI" id="CHEBI:15378"/>
        <dbReference type="ChEBI" id="CHEBI:57783"/>
        <dbReference type="ChEBI" id="CHEBI:58349"/>
        <dbReference type="ChEBI" id="CHEBI:65315"/>
        <dbReference type="ChEBI" id="CHEBI:74443"/>
        <dbReference type="EC" id="1.3.1.88"/>
    </reaction>
    <physiologicalReaction direction="right-to-left" evidence="23">
        <dbReference type="Rhea" id="RHEA:53370"/>
    </physiologicalReaction>
</comment>
<evidence type="ECO:0000313" key="31">
    <source>
        <dbReference type="Proteomes" id="UP001279410"/>
    </source>
</evidence>
<protein>
    <recommendedName>
        <fullName evidence="25">tRNA-dihydrouridine(16/17) synthase [NAD(P)(+)]-like</fullName>
        <ecNumber evidence="19">1.3.1.88</ecNumber>
    </recommendedName>
    <alternativeName>
        <fullName evidence="26">tRNA-dihydrouridine synthase 1-like</fullName>
    </alternativeName>
</protein>